<comment type="subcellular location">
    <subcellularLocation>
        <location evidence="1">Membrane</location>
        <topology evidence="1">Single-pass membrane protein</topology>
    </subcellularLocation>
</comment>
<name>A0A835AW22_9POAL</name>
<evidence type="ECO:0000313" key="7">
    <source>
        <dbReference type="EMBL" id="KAF8677312.1"/>
    </source>
</evidence>
<keyword evidence="4 6" id="KW-1133">Transmembrane helix</keyword>
<dbReference type="Pfam" id="PF00067">
    <property type="entry name" value="p450"/>
    <property type="match status" value="1"/>
</dbReference>
<organism evidence="7 8">
    <name type="scientific">Digitaria exilis</name>
    <dbReference type="NCBI Taxonomy" id="1010633"/>
    <lineage>
        <taxon>Eukaryota</taxon>
        <taxon>Viridiplantae</taxon>
        <taxon>Streptophyta</taxon>
        <taxon>Embryophyta</taxon>
        <taxon>Tracheophyta</taxon>
        <taxon>Spermatophyta</taxon>
        <taxon>Magnoliopsida</taxon>
        <taxon>Liliopsida</taxon>
        <taxon>Poales</taxon>
        <taxon>Poaceae</taxon>
        <taxon>PACMAD clade</taxon>
        <taxon>Panicoideae</taxon>
        <taxon>Panicodae</taxon>
        <taxon>Paniceae</taxon>
        <taxon>Anthephorinae</taxon>
        <taxon>Digitaria</taxon>
    </lineage>
</organism>
<feature type="transmembrane region" description="Helical" evidence="6">
    <location>
        <begin position="194"/>
        <end position="212"/>
    </location>
</feature>
<dbReference type="PANTHER" id="PTHR24298:SF892">
    <property type="entry name" value="CYTOCHROME P450 89A2"/>
    <property type="match status" value="1"/>
</dbReference>
<dbReference type="InterPro" id="IPR001128">
    <property type="entry name" value="Cyt_P450"/>
</dbReference>
<feature type="transmembrane region" description="Helical" evidence="6">
    <location>
        <begin position="12"/>
        <end position="29"/>
    </location>
</feature>
<dbReference type="GO" id="GO:0016709">
    <property type="term" value="F:oxidoreductase activity, acting on paired donors, with incorporation or reduction of molecular oxygen, NAD(P)H as one donor, and incorporation of one atom of oxygen"/>
    <property type="evidence" value="ECO:0007669"/>
    <property type="project" value="TreeGrafter"/>
</dbReference>
<feature type="transmembrane region" description="Helical" evidence="6">
    <location>
        <begin position="224"/>
        <end position="242"/>
    </location>
</feature>
<evidence type="ECO:0000313" key="8">
    <source>
        <dbReference type="Proteomes" id="UP000636709"/>
    </source>
</evidence>
<gene>
    <name evidence="7" type="ORF">HU200_046800</name>
</gene>
<dbReference type="Gramene" id="Dexi1A01G0000730.1">
    <property type="protein sequence ID" value="Dexi1A01G0000730.1:cds"/>
    <property type="gene ID" value="Dexi1A01G0000730"/>
</dbReference>
<evidence type="ECO:0008006" key="9">
    <source>
        <dbReference type="Google" id="ProtNLM"/>
    </source>
</evidence>
<comment type="caution">
    <text evidence="7">The sequence shown here is derived from an EMBL/GenBank/DDBJ whole genome shotgun (WGS) entry which is preliminary data.</text>
</comment>
<dbReference type="Proteomes" id="UP000636709">
    <property type="component" value="Unassembled WGS sequence"/>
</dbReference>
<evidence type="ECO:0000256" key="2">
    <source>
        <dbReference type="ARBA" id="ARBA00022692"/>
    </source>
</evidence>
<dbReference type="InterPro" id="IPR036396">
    <property type="entry name" value="Cyt_P450_sf"/>
</dbReference>
<dbReference type="EMBL" id="JACEFO010002150">
    <property type="protein sequence ID" value="KAF8677312.1"/>
    <property type="molecule type" value="Genomic_DNA"/>
</dbReference>
<dbReference type="Gene3D" id="1.10.630.10">
    <property type="entry name" value="Cytochrome P450"/>
    <property type="match status" value="1"/>
</dbReference>
<proteinExistence type="predicted"/>
<keyword evidence="5 6" id="KW-0472">Membrane</keyword>
<evidence type="ECO:0000256" key="6">
    <source>
        <dbReference type="SAM" id="Phobius"/>
    </source>
</evidence>
<keyword evidence="3" id="KW-0479">Metal-binding</keyword>
<evidence type="ECO:0000256" key="5">
    <source>
        <dbReference type="ARBA" id="ARBA00023136"/>
    </source>
</evidence>
<dbReference type="InterPro" id="IPR051103">
    <property type="entry name" value="Plant_metabolite_P450s"/>
</dbReference>
<keyword evidence="8" id="KW-1185">Reference proteome</keyword>
<dbReference type="GO" id="GO:0005506">
    <property type="term" value="F:iron ion binding"/>
    <property type="evidence" value="ECO:0007669"/>
    <property type="project" value="InterPro"/>
</dbReference>
<protein>
    <recommendedName>
        <fullName evidence="9">Cytochrome P450</fullName>
    </recommendedName>
</protein>
<sequence>MEADSTTTTTWSFLLLPSLLASSLLFFLLHRSHGARSSSNKARRLPPGPPMLLFLAKFLALRRSIFDLGPLLRDLHARHGPIISLRLFATTLVFVSDRRLAHRALVQGGAAFADRPPLAEPDSLFSAGGRDINSSPYGPYWRLVRRNLAAEALHRSRVALFAPARARACDALVADLLFLRAGDAAGVVELRPSLRRAVLGLMVYMCFGAWIGEEALGEVEQLQRGVLMPYTSFPVFAFFPAVTKRLFRRRWAAYVALARRQDEVFVPLIHATRGDDEPPCYAESLLALRVPDDGGEDDRPLTDAEMSSLCSEFLTPGRTRR</sequence>
<evidence type="ECO:0000256" key="3">
    <source>
        <dbReference type="ARBA" id="ARBA00022723"/>
    </source>
</evidence>
<keyword evidence="2 6" id="KW-0812">Transmembrane</keyword>
<evidence type="ECO:0000256" key="4">
    <source>
        <dbReference type="ARBA" id="ARBA00022989"/>
    </source>
</evidence>
<reference evidence="7" key="1">
    <citation type="submission" date="2020-07" db="EMBL/GenBank/DDBJ databases">
        <title>Genome sequence and genetic diversity analysis of an under-domesticated orphan crop, white fonio (Digitaria exilis).</title>
        <authorList>
            <person name="Bennetzen J.L."/>
            <person name="Chen S."/>
            <person name="Ma X."/>
            <person name="Wang X."/>
            <person name="Yssel A.E.J."/>
            <person name="Chaluvadi S.R."/>
            <person name="Johnson M."/>
            <person name="Gangashetty P."/>
            <person name="Hamidou F."/>
            <person name="Sanogo M.D."/>
            <person name="Zwaenepoel A."/>
            <person name="Wallace J."/>
            <person name="Van De Peer Y."/>
            <person name="Van Deynze A."/>
        </authorList>
    </citation>
    <scope>NUCLEOTIDE SEQUENCE</scope>
    <source>
        <tissue evidence="7">Leaves</tissue>
    </source>
</reference>
<dbReference type="OrthoDB" id="2789670at2759"/>
<dbReference type="PANTHER" id="PTHR24298">
    <property type="entry name" value="FLAVONOID 3'-MONOOXYGENASE-RELATED"/>
    <property type="match status" value="1"/>
</dbReference>
<dbReference type="AlphaFoldDB" id="A0A835AW22"/>
<dbReference type="GO" id="GO:0016020">
    <property type="term" value="C:membrane"/>
    <property type="evidence" value="ECO:0007669"/>
    <property type="project" value="UniProtKB-SubCell"/>
</dbReference>
<dbReference type="GO" id="GO:0020037">
    <property type="term" value="F:heme binding"/>
    <property type="evidence" value="ECO:0007669"/>
    <property type="project" value="InterPro"/>
</dbReference>
<dbReference type="SUPFAM" id="SSF48264">
    <property type="entry name" value="Cytochrome P450"/>
    <property type="match status" value="1"/>
</dbReference>
<accession>A0A835AW22</accession>
<evidence type="ECO:0000256" key="1">
    <source>
        <dbReference type="ARBA" id="ARBA00004167"/>
    </source>
</evidence>